<dbReference type="EMBL" id="BARW01007203">
    <property type="protein sequence ID" value="GAI85665.1"/>
    <property type="molecule type" value="Genomic_DNA"/>
</dbReference>
<dbReference type="AlphaFoldDB" id="X1TDK1"/>
<accession>X1TDK1</accession>
<evidence type="ECO:0000313" key="1">
    <source>
        <dbReference type="EMBL" id="GAI85665.1"/>
    </source>
</evidence>
<sequence length="65" mass="7641">MSNDLMINKLREEFQKYADPCALKKKWESDQKTGSGFYYAMTYQPILSFFQQNPQLNDALELKIA</sequence>
<protein>
    <submittedName>
        <fullName evidence="1">Uncharacterized protein</fullName>
    </submittedName>
</protein>
<organism evidence="1">
    <name type="scientific">marine sediment metagenome</name>
    <dbReference type="NCBI Taxonomy" id="412755"/>
    <lineage>
        <taxon>unclassified sequences</taxon>
        <taxon>metagenomes</taxon>
        <taxon>ecological metagenomes</taxon>
    </lineage>
</organism>
<feature type="non-terminal residue" evidence="1">
    <location>
        <position position="65"/>
    </location>
</feature>
<gene>
    <name evidence="1" type="ORF">S12H4_15051</name>
</gene>
<proteinExistence type="predicted"/>
<reference evidence="1" key="1">
    <citation type="journal article" date="2014" name="Front. Microbiol.">
        <title>High frequency of phylogenetically diverse reductive dehalogenase-homologous genes in deep subseafloor sedimentary metagenomes.</title>
        <authorList>
            <person name="Kawai M."/>
            <person name="Futagami T."/>
            <person name="Toyoda A."/>
            <person name="Takaki Y."/>
            <person name="Nishi S."/>
            <person name="Hori S."/>
            <person name="Arai W."/>
            <person name="Tsubouchi T."/>
            <person name="Morono Y."/>
            <person name="Uchiyama I."/>
            <person name="Ito T."/>
            <person name="Fujiyama A."/>
            <person name="Inagaki F."/>
            <person name="Takami H."/>
        </authorList>
    </citation>
    <scope>NUCLEOTIDE SEQUENCE</scope>
    <source>
        <strain evidence="1">Expedition CK06-06</strain>
    </source>
</reference>
<name>X1TDK1_9ZZZZ</name>
<comment type="caution">
    <text evidence="1">The sequence shown here is derived from an EMBL/GenBank/DDBJ whole genome shotgun (WGS) entry which is preliminary data.</text>
</comment>